<sequence length="235" mass="26649">MKIYYIKYPKKSTILLILVIIIAIILLGILINHSIATFNTNDPIYRGDANEKKIAFACNVAWGNEYIPKMLEIFKENNIKITFFFEGQWAEKNPEIVKQISKEGHEIASHGYTHVKYTQWSKEKYTEDITKAGDVLKKITGVKPNLFAPPYGDFNNDVVKTAENLGYKVILWSLDTIDWSNPGVNNIIDRVVKKAHNGAIVLMHPTKGTVEALPTIIKDLKEKGYVITNVSNILK</sequence>
<dbReference type="CDD" id="cd10950">
    <property type="entry name" value="CE4_BsYlxY_like"/>
    <property type="match status" value="1"/>
</dbReference>
<gene>
    <name evidence="3" type="ORF">Thert_03304</name>
</gene>
<protein>
    <submittedName>
        <fullName evidence="3">Polysaccharide deacetylase</fullName>
    </submittedName>
</protein>
<dbReference type="PANTHER" id="PTHR10587:SF133">
    <property type="entry name" value="CHITIN DEACETYLASE 1-RELATED"/>
    <property type="match status" value="1"/>
</dbReference>
<dbReference type="GO" id="GO:0016020">
    <property type="term" value="C:membrane"/>
    <property type="evidence" value="ECO:0007669"/>
    <property type="project" value="TreeGrafter"/>
</dbReference>
<organism evidence="3 4">
    <name type="scientific">Thermoanaerobacterium thermosaccharolyticum</name>
    <name type="common">Clostridium thermosaccharolyticum</name>
    <dbReference type="NCBI Taxonomy" id="1517"/>
    <lineage>
        <taxon>Bacteria</taxon>
        <taxon>Bacillati</taxon>
        <taxon>Bacillota</taxon>
        <taxon>Clostridia</taxon>
        <taxon>Thermoanaerobacterales</taxon>
        <taxon>Thermoanaerobacteraceae</taxon>
        <taxon>Thermoanaerobacterium</taxon>
    </lineage>
</organism>
<dbReference type="Proteomes" id="UP000214975">
    <property type="component" value="Chromosome"/>
</dbReference>
<dbReference type="PROSITE" id="PS51677">
    <property type="entry name" value="NODB"/>
    <property type="match status" value="1"/>
</dbReference>
<dbReference type="InterPro" id="IPR011330">
    <property type="entry name" value="Glyco_hydro/deAcase_b/a-brl"/>
</dbReference>
<proteinExistence type="predicted"/>
<dbReference type="Pfam" id="PF01522">
    <property type="entry name" value="Polysacc_deac_1"/>
    <property type="match status" value="1"/>
</dbReference>
<dbReference type="InterPro" id="IPR002509">
    <property type="entry name" value="NODB_dom"/>
</dbReference>
<keyword evidence="2" id="KW-0378">Hydrolase</keyword>
<dbReference type="GO" id="GO:0005975">
    <property type="term" value="P:carbohydrate metabolic process"/>
    <property type="evidence" value="ECO:0007669"/>
    <property type="project" value="InterPro"/>
</dbReference>
<name>A0A223I2S5_THETR</name>
<dbReference type="Gene3D" id="3.20.20.370">
    <property type="entry name" value="Glycoside hydrolase/deacetylase"/>
    <property type="match status" value="1"/>
</dbReference>
<dbReference type="SUPFAM" id="SSF88713">
    <property type="entry name" value="Glycoside hydrolase/deacetylase"/>
    <property type="match status" value="1"/>
</dbReference>
<dbReference type="InterPro" id="IPR050248">
    <property type="entry name" value="Polysacc_deacetylase_ArnD"/>
</dbReference>
<evidence type="ECO:0000313" key="3">
    <source>
        <dbReference type="EMBL" id="AST59042.1"/>
    </source>
</evidence>
<dbReference type="GO" id="GO:0046872">
    <property type="term" value="F:metal ion binding"/>
    <property type="evidence" value="ECO:0007669"/>
    <property type="project" value="UniProtKB-KW"/>
</dbReference>
<evidence type="ECO:0000256" key="1">
    <source>
        <dbReference type="ARBA" id="ARBA00022723"/>
    </source>
</evidence>
<evidence type="ECO:0000256" key="2">
    <source>
        <dbReference type="ARBA" id="ARBA00022801"/>
    </source>
</evidence>
<dbReference type="PANTHER" id="PTHR10587">
    <property type="entry name" value="GLYCOSYL TRANSFERASE-RELATED"/>
    <property type="match status" value="1"/>
</dbReference>
<accession>A0A223I2S5</accession>
<keyword evidence="1" id="KW-0479">Metal-binding</keyword>
<dbReference type="AlphaFoldDB" id="A0A223I2S5"/>
<evidence type="ECO:0000313" key="4">
    <source>
        <dbReference type="Proteomes" id="UP000214975"/>
    </source>
</evidence>
<reference evidence="3 4" key="1">
    <citation type="submission" date="2016-08" db="EMBL/GenBank/DDBJ databases">
        <title>A novel genetic cassette of butanologenic Thermoanaerobacterium thermosaccharolyticum that directly convert cellulose to butanol.</title>
        <authorList>
            <person name="Li T."/>
            <person name="He J."/>
        </authorList>
    </citation>
    <scope>NUCLEOTIDE SEQUENCE [LARGE SCALE GENOMIC DNA]</scope>
    <source>
        <strain evidence="3 4">TG57</strain>
    </source>
</reference>
<dbReference type="EMBL" id="CP016893">
    <property type="protein sequence ID" value="AST59042.1"/>
    <property type="molecule type" value="Genomic_DNA"/>
</dbReference>
<dbReference type="GO" id="GO:0016810">
    <property type="term" value="F:hydrolase activity, acting on carbon-nitrogen (but not peptide) bonds"/>
    <property type="evidence" value="ECO:0007669"/>
    <property type="project" value="InterPro"/>
</dbReference>